<dbReference type="InterPro" id="IPR013398">
    <property type="entry name" value="CRISPR-assoc_prot_Csy2"/>
</dbReference>
<dbReference type="RefSeq" id="WP_058373766.1">
    <property type="nucleotide sequence ID" value="NZ_CP011034.1"/>
</dbReference>
<dbReference type="OrthoDB" id="6093293at2"/>
<dbReference type="KEGG" id="ptn:PTRA_a2457"/>
<reference evidence="1 2" key="1">
    <citation type="submission" date="2015-03" db="EMBL/GenBank/DDBJ databases">
        <authorList>
            <person name="Murphy D."/>
        </authorList>
    </citation>
    <scope>NUCLEOTIDE SEQUENCE [LARGE SCALE GENOMIC DNA]</scope>
    <source>
        <strain evidence="1 2">KMM 520</strain>
    </source>
</reference>
<evidence type="ECO:0000313" key="1">
    <source>
        <dbReference type="EMBL" id="ALS33547.1"/>
    </source>
</evidence>
<name>A0A0U2WNT9_9GAMM</name>
<proteinExistence type="predicted"/>
<sequence>MNLQDALAIEPLKEKTTALRKLFVPYTSHVEVDGFEELALTVLINLVYKRSEIDDLTSARTAKSVLRDEVLLSKCINEVKWFHTHNLKYPDIRVSHQRLISEVVSEDIAGICSRSLPLSFGWSHNSAEINHAKLFLTSFNWQGEVTCLARLLINEEPVWINLIRAYGFTKKAVLEISGKIKQQLPVAEFPLEVSSFSPQLQMPFQQSYLVVTPVVSHAMLAKIQQLTTDRKLNFALVEHSRPANVGDLASSVGGNIRVLRYFPKTYSKAVNRSKVANNDIEKAFKIRALLSSQFQQALLVLVGIKQFNTLRQKRLARVAAIRQVRVSLQLWLDNILEAKNNAQNQVYPEWVRHYLDQSITNCISQFSNVLNESLGNLSKLKRFAYHPNLMGLFKAQLNYVFTHCAAEQEILNDEQIVYVHCQDMRVFDAEAMANPYIQGMPSLTALNGLAHNFERKLKNFIDPSIKCIGSAIYIENYQLHTGKPLPEPSKLKQVAGRSHVIRSGIIDKPKCDITLDLVFRLFVPNTELLDKLNSQLIKPALPSSFAGGTMHPPSLYQNIDWCHVHTKPSELFKKLKAKSSNGSWLYPSKKVVKSFEQLIDALNSNFNLRPAAIGLAALEEPVKRDAALHEYHCYAEPVIGLLECVSNTSVKYAGAKQFFHDAFWVMDVQKESMLMKKSKFEYE</sequence>
<accession>A0A0U2WNT9</accession>
<protein>
    <recommendedName>
        <fullName evidence="3">CRISPR-associated protein Csy2</fullName>
    </recommendedName>
</protein>
<gene>
    <name evidence="1" type="ORF">PTRA_a2457</name>
</gene>
<dbReference type="AlphaFoldDB" id="A0A0U2WNT9"/>
<dbReference type="Pfam" id="PF09614">
    <property type="entry name" value="Cas_Csy2"/>
    <property type="match status" value="1"/>
</dbReference>
<dbReference type="EMBL" id="CP011034">
    <property type="protein sequence ID" value="ALS33547.1"/>
    <property type="molecule type" value="Genomic_DNA"/>
</dbReference>
<evidence type="ECO:0008006" key="3">
    <source>
        <dbReference type="Google" id="ProtNLM"/>
    </source>
</evidence>
<dbReference type="PATRIC" id="fig|1315283.4.peg.2139"/>
<evidence type="ECO:0000313" key="2">
    <source>
        <dbReference type="Proteomes" id="UP000065261"/>
    </source>
</evidence>
<organism evidence="1">
    <name type="scientific">Pseudoalteromonas translucida KMM 520</name>
    <dbReference type="NCBI Taxonomy" id="1315283"/>
    <lineage>
        <taxon>Bacteria</taxon>
        <taxon>Pseudomonadati</taxon>
        <taxon>Pseudomonadota</taxon>
        <taxon>Gammaproteobacteria</taxon>
        <taxon>Alteromonadales</taxon>
        <taxon>Pseudoalteromonadaceae</taxon>
        <taxon>Pseudoalteromonas</taxon>
    </lineage>
</organism>
<dbReference type="Proteomes" id="UP000065261">
    <property type="component" value="Chromosome I"/>
</dbReference>